<sequence length="213" mass="20871">MGNVLGSRRVFVNNGDEESAVVFAFAEAAALGARSALMEAYRVEEAAAAAADPAAGDGAGGGGAAPAPLMVGGVLSISNAAYAAAEGADNAVRTLVRHLPPAHRRVLTEADLRQVQAAAAAGAAAGVQGAAFMAAMYAPAAAFPPALLHAPAPAIPPAVPVEPDVAPAGFPPPAANPQPQVNALNLDRVAAAGAAGAWKGCFASIGPYLLDPQ</sequence>
<comment type="caution">
    <text evidence="1">The sequence shown here is derived from an EMBL/GenBank/DDBJ whole genome shotgun (WGS) entry which is preliminary data.</text>
</comment>
<proteinExistence type="predicted"/>
<protein>
    <submittedName>
        <fullName evidence="1">Uncharacterized protein</fullName>
    </submittedName>
</protein>
<dbReference type="EMBL" id="CM029040">
    <property type="protein sequence ID" value="KAG2631908.1"/>
    <property type="molecule type" value="Genomic_DNA"/>
</dbReference>
<evidence type="ECO:0000313" key="1">
    <source>
        <dbReference type="EMBL" id="KAG2631908.1"/>
    </source>
</evidence>
<name>A0A8T0VB00_PANVG</name>
<reference evidence="1" key="1">
    <citation type="submission" date="2020-05" db="EMBL/GenBank/DDBJ databases">
        <title>WGS assembly of Panicum virgatum.</title>
        <authorList>
            <person name="Lovell J.T."/>
            <person name="Jenkins J."/>
            <person name="Shu S."/>
            <person name="Juenger T.E."/>
            <person name="Schmutz J."/>
        </authorList>
    </citation>
    <scope>NUCLEOTIDE SEQUENCE</scope>
    <source>
        <strain evidence="1">AP13</strain>
    </source>
</reference>
<gene>
    <name evidence="1" type="ORF">PVAP13_2NG023200</name>
</gene>
<organism evidence="1 2">
    <name type="scientific">Panicum virgatum</name>
    <name type="common">Blackwell switchgrass</name>
    <dbReference type="NCBI Taxonomy" id="38727"/>
    <lineage>
        <taxon>Eukaryota</taxon>
        <taxon>Viridiplantae</taxon>
        <taxon>Streptophyta</taxon>
        <taxon>Embryophyta</taxon>
        <taxon>Tracheophyta</taxon>
        <taxon>Spermatophyta</taxon>
        <taxon>Magnoliopsida</taxon>
        <taxon>Liliopsida</taxon>
        <taxon>Poales</taxon>
        <taxon>Poaceae</taxon>
        <taxon>PACMAD clade</taxon>
        <taxon>Panicoideae</taxon>
        <taxon>Panicodae</taxon>
        <taxon>Paniceae</taxon>
        <taxon>Panicinae</taxon>
        <taxon>Panicum</taxon>
        <taxon>Panicum sect. Hiantes</taxon>
    </lineage>
</organism>
<accession>A0A8T0VB00</accession>
<dbReference type="Proteomes" id="UP000823388">
    <property type="component" value="Chromosome 2N"/>
</dbReference>
<dbReference type="AlphaFoldDB" id="A0A8T0VB00"/>
<evidence type="ECO:0000313" key="2">
    <source>
        <dbReference type="Proteomes" id="UP000823388"/>
    </source>
</evidence>
<keyword evidence="2" id="KW-1185">Reference proteome</keyword>